<reference evidence="1 2" key="1">
    <citation type="journal article" date="2024" name="G3 (Bethesda)">
        <title>Genome assembly of Hibiscus sabdariffa L. provides insights into metabolisms of medicinal natural products.</title>
        <authorList>
            <person name="Kim T."/>
        </authorList>
    </citation>
    <scope>NUCLEOTIDE SEQUENCE [LARGE SCALE GENOMIC DNA]</scope>
    <source>
        <strain evidence="1">TK-2024</strain>
        <tissue evidence="1">Old leaves</tissue>
    </source>
</reference>
<proteinExistence type="predicted"/>
<evidence type="ECO:0000313" key="1">
    <source>
        <dbReference type="EMBL" id="KAK8574840.1"/>
    </source>
</evidence>
<evidence type="ECO:0000313" key="2">
    <source>
        <dbReference type="Proteomes" id="UP001472677"/>
    </source>
</evidence>
<protein>
    <recommendedName>
        <fullName evidence="3">Secreted protein</fullName>
    </recommendedName>
</protein>
<sequence length="73" mass="8537">MEGALLFLLNSGKIYYAIVTARELATGMWAQHVLQEVLYTVLACTKDHYSWPKRRKRSKAYKSNTWVQCEHTM</sequence>
<dbReference type="Proteomes" id="UP001472677">
    <property type="component" value="Unassembled WGS sequence"/>
</dbReference>
<gene>
    <name evidence="1" type="ORF">V6N12_062518</name>
</gene>
<accession>A0ABR2F928</accession>
<keyword evidence="2" id="KW-1185">Reference proteome</keyword>
<name>A0ABR2F928_9ROSI</name>
<organism evidence="1 2">
    <name type="scientific">Hibiscus sabdariffa</name>
    <name type="common">roselle</name>
    <dbReference type="NCBI Taxonomy" id="183260"/>
    <lineage>
        <taxon>Eukaryota</taxon>
        <taxon>Viridiplantae</taxon>
        <taxon>Streptophyta</taxon>
        <taxon>Embryophyta</taxon>
        <taxon>Tracheophyta</taxon>
        <taxon>Spermatophyta</taxon>
        <taxon>Magnoliopsida</taxon>
        <taxon>eudicotyledons</taxon>
        <taxon>Gunneridae</taxon>
        <taxon>Pentapetalae</taxon>
        <taxon>rosids</taxon>
        <taxon>malvids</taxon>
        <taxon>Malvales</taxon>
        <taxon>Malvaceae</taxon>
        <taxon>Malvoideae</taxon>
        <taxon>Hibiscus</taxon>
    </lineage>
</organism>
<comment type="caution">
    <text evidence="1">The sequence shown here is derived from an EMBL/GenBank/DDBJ whole genome shotgun (WGS) entry which is preliminary data.</text>
</comment>
<dbReference type="EMBL" id="JBBPBM010000007">
    <property type="protein sequence ID" value="KAK8574840.1"/>
    <property type="molecule type" value="Genomic_DNA"/>
</dbReference>
<evidence type="ECO:0008006" key="3">
    <source>
        <dbReference type="Google" id="ProtNLM"/>
    </source>
</evidence>